<evidence type="ECO:0000259" key="3">
    <source>
        <dbReference type="Pfam" id="PF25917"/>
    </source>
</evidence>
<feature type="domain" description="Multidrug resistance protein MdtA-like barrel-sandwich hybrid" evidence="3">
    <location>
        <begin position="61"/>
        <end position="201"/>
    </location>
</feature>
<comment type="caution">
    <text evidence="4">The sequence shown here is derived from an EMBL/GenBank/DDBJ whole genome shotgun (WGS) entry which is preliminary data.</text>
</comment>
<evidence type="ECO:0000256" key="2">
    <source>
        <dbReference type="SAM" id="Coils"/>
    </source>
</evidence>
<sequence length="377" mass="41309">MNAKKIILIVVLLALALLGAWAFFYNNKKSAQENVTFETTKLFRADIKKTVVATGEVKPRETIEIKPNISGVISRLAVEEGSNVENGELIAQIKVIPNVGSLNNAKQMINSAQITVQNETRNFNRQKSLYDQGVISKAEYESALATFNIAKQNLRNAQNDYKVAQSGIAPGLEKYATTQIRSTIKGMVLSIPVEIGDNVQEINNFSVGTTIATVANIDDMIFEGKVDEADVGKLKEGMEIEIMIGALPNETFTGVLDFISPAGVEENGVVQFEIKASVNLESESFVRAGYSANAEIVTENQKNVLALKEGDIQYDDDGTPFVEVKKGEEWERKNIRLGTGDGINIAVLGGVSETDEIKVFNTDLKESEDKGSRPRRR</sequence>
<evidence type="ECO:0000313" key="5">
    <source>
        <dbReference type="Proteomes" id="UP001152599"/>
    </source>
</evidence>
<dbReference type="GO" id="GO:1990281">
    <property type="term" value="C:efflux pump complex"/>
    <property type="evidence" value="ECO:0007669"/>
    <property type="project" value="TreeGrafter"/>
</dbReference>
<dbReference type="Pfam" id="PF25917">
    <property type="entry name" value="BSH_RND"/>
    <property type="match status" value="1"/>
</dbReference>
<dbReference type="Gene3D" id="1.10.287.470">
    <property type="entry name" value="Helix hairpin bin"/>
    <property type="match status" value="1"/>
</dbReference>
<keyword evidence="2" id="KW-0175">Coiled coil</keyword>
<reference evidence="4" key="1">
    <citation type="submission" date="2022-07" db="EMBL/GenBank/DDBJ databases">
        <title>Description and genome-wide analysis of Profundicola chukchiensis gen. nov., sp. nov., marine bacteria isolated from bottom sediments of the Chukchi Sea.</title>
        <authorList>
            <person name="Romanenko L."/>
            <person name="Otstavnykh N."/>
            <person name="Kurilenko V."/>
            <person name="Eremeev V."/>
            <person name="Velansky P."/>
            <person name="Mikhailov V."/>
            <person name="Isaeva M."/>
        </authorList>
    </citation>
    <scope>NUCLEOTIDE SEQUENCE</scope>
    <source>
        <strain evidence="4">KMM 9713</strain>
    </source>
</reference>
<dbReference type="GO" id="GO:0015562">
    <property type="term" value="F:efflux transmembrane transporter activity"/>
    <property type="evidence" value="ECO:0007669"/>
    <property type="project" value="InterPro"/>
</dbReference>
<keyword evidence="5" id="KW-1185">Reference proteome</keyword>
<dbReference type="InterPro" id="IPR058625">
    <property type="entry name" value="MdtA-like_BSH"/>
</dbReference>
<protein>
    <submittedName>
        <fullName evidence="4">Efflux RND transporter periplasmic adaptor subunit</fullName>
    </submittedName>
</protein>
<evidence type="ECO:0000256" key="1">
    <source>
        <dbReference type="ARBA" id="ARBA00009477"/>
    </source>
</evidence>
<name>A0A9X4MZS3_9FLAO</name>
<dbReference type="Gene3D" id="6.20.50.140">
    <property type="match status" value="1"/>
</dbReference>
<organism evidence="4 5">
    <name type="scientific">Profundicola chukchiensis</name>
    <dbReference type="NCBI Taxonomy" id="2961959"/>
    <lineage>
        <taxon>Bacteria</taxon>
        <taxon>Pseudomonadati</taxon>
        <taxon>Bacteroidota</taxon>
        <taxon>Flavobacteriia</taxon>
        <taxon>Flavobacteriales</taxon>
        <taxon>Weeksellaceae</taxon>
        <taxon>Profundicola</taxon>
    </lineage>
</organism>
<dbReference type="InterPro" id="IPR006143">
    <property type="entry name" value="RND_pump_MFP"/>
</dbReference>
<feature type="coiled-coil region" evidence="2">
    <location>
        <begin position="102"/>
        <end position="160"/>
    </location>
</feature>
<comment type="similarity">
    <text evidence="1">Belongs to the membrane fusion protein (MFP) (TC 8.A.1) family.</text>
</comment>
<gene>
    <name evidence="4" type="ORF">NMK71_05645</name>
</gene>
<dbReference type="SUPFAM" id="SSF111369">
    <property type="entry name" value="HlyD-like secretion proteins"/>
    <property type="match status" value="1"/>
</dbReference>
<accession>A0A9X4MZS3</accession>
<dbReference type="PANTHER" id="PTHR30469:SF33">
    <property type="entry name" value="SLR1207 PROTEIN"/>
    <property type="match status" value="1"/>
</dbReference>
<dbReference type="Gene3D" id="2.40.50.100">
    <property type="match status" value="1"/>
</dbReference>
<proteinExistence type="inferred from homology"/>
<dbReference type="RefSeq" id="WP_304420427.1">
    <property type="nucleotide sequence ID" value="NZ_JANCMU010000002.1"/>
</dbReference>
<dbReference type="PANTHER" id="PTHR30469">
    <property type="entry name" value="MULTIDRUG RESISTANCE PROTEIN MDTA"/>
    <property type="match status" value="1"/>
</dbReference>
<dbReference type="AlphaFoldDB" id="A0A9X4MZS3"/>
<dbReference type="NCBIfam" id="TIGR01730">
    <property type="entry name" value="RND_mfp"/>
    <property type="match status" value="1"/>
</dbReference>
<dbReference type="Proteomes" id="UP001152599">
    <property type="component" value="Unassembled WGS sequence"/>
</dbReference>
<dbReference type="EMBL" id="JANCMU010000002">
    <property type="protein sequence ID" value="MDG4945890.1"/>
    <property type="molecule type" value="Genomic_DNA"/>
</dbReference>
<evidence type="ECO:0000313" key="4">
    <source>
        <dbReference type="EMBL" id="MDG4945890.1"/>
    </source>
</evidence>
<dbReference type="Gene3D" id="2.40.30.170">
    <property type="match status" value="1"/>
</dbReference>